<keyword evidence="2" id="KW-1185">Reference proteome</keyword>
<organism evidence="1 2">
    <name type="scientific">Xylaria arbuscula</name>
    <dbReference type="NCBI Taxonomy" id="114810"/>
    <lineage>
        <taxon>Eukaryota</taxon>
        <taxon>Fungi</taxon>
        <taxon>Dikarya</taxon>
        <taxon>Ascomycota</taxon>
        <taxon>Pezizomycotina</taxon>
        <taxon>Sordariomycetes</taxon>
        <taxon>Xylariomycetidae</taxon>
        <taxon>Xylariales</taxon>
        <taxon>Xylariaceae</taxon>
        <taxon>Xylaria</taxon>
    </lineage>
</organism>
<dbReference type="Pfam" id="PF02458">
    <property type="entry name" value="Transferase"/>
    <property type="match status" value="1"/>
</dbReference>
<dbReference type="AlphaFoldDB" id="A0A9W8TMQ0"/>
<dbReference type="GO" id="GO:0016747">
    <property type="term" value="F:acyltransferase activity, transferring groups other than amino-acyl groups"/>
    <property type="evidence" value="ECO:0007669"/>
    <property type="project" value="TreeGrafter"/>
</dbReference>
<gene>
    <name evidence="1" type="ORF">NPX13_g5103</name>
</gene>
<dbReference type="EMBL" id="JANPWZ010000779">
    <property type="protein sequence ID" value="KAJ3572281.1"/>
    <property type="molecule type" value="Genomic_DNA"/>
</dbReference>
<reference evidence="1" key="1">
    <citation type="submission" date="2022-07" db="EMBL/GenBank/DDBJ databases">
        <title>Genome Sequence of Xylaria arbuscula.</title>
        <authorList>
            <person name="Buettner E."/>
        </authorList>
    </citation>
    <scope>NUCLEOTIDE SEQUENCE</scope>
    <source>
        <strain evidence="1">VT107</strain>
    </source>
</reference>
<proteinExistence type="predicted"/>
<dbReference type="Proteomes" id="UP001148614">
    <property type="component" value="Unassembled WGS sequence"/>
</dbReference>
<dbReference type="InterPro" id="IPR050317">
    <property type="entry name" value="Plant_Fungal_Acyltransferase"/>
</dbReference>
<dbReference type="VEuPathDB" id="FungiDB:F4678DRAFT_469588"/>
<dbReference type="Gene3D" id="3.30.559.10">
    <property type="entry name" value="Chloramphenicol acetyltransferase-like domain"/>
    <property type="match status" value="2"/>
</dbReference>
<dbReference type="InterPro" id="IPR023213">
    <property type="entry name" value="CAT-like_dom_sf"/>
</dbReference>
<sequence>MGNLLSKSKQQAPPAVATDTVVPMHAMDDNSINRSMVIMFMMRFDDVLDPEKLKSSLEKLLSRDDWRKLGARLRLNEKGKLDCHIPEKFDEERRAFGYSHAKYEVKIGEHPLASRLPRASSKPAIVGNPEEFRSLMRREDAPKCIEDYLYRDEGQLSLHIVSFEDATLVSLGWPHTFLDALGRKELFLAWIAVLEGRDDDIKPLLGVYNDPLKDFGIGPQQPYILAQYALTGWNKTVFVMRYIFEMLWYPKEESRIVCLPAAHMQRLRAEAKADLETQYRGDGEKPFVSDGDLISSWITRLVVQQLDPPNSSRKIQILNAFGLRSILANDLLPGHSAYVANAVTGVFAMVTAKDILTKPLSFTATQVRRSIIEQGERSQLEARRAIDRDSLARTGQPSLFGDSRMRVFVISNWTKARFFEFDFSAAVLKPGIPEDSPERHSRLGRPSYIQPTDYSNGAFSLRNAFPVIGKDQYGNYWLKGSVRKGIWSQIEEVLNRSA</sequence>
<comment type="caution">
    <text evidence="1">The sequence shown here is derived from an EMBL/GenBank/DDBJ whole genome shotgun (WGS) entry which is preliminary data.</text>
</comment>
<evidence type="ECO:0000313" key="2">
    <source>
        <dbReference type="Proteomes" id="UP001148614"/>
    </source>
</evidence>
<name>A0A9W8TMQ0_9PEZI</name>
<accession>A0A9W8TMQ0</accession>
<protein>
    <submittedName>
        <fullName evidence="1">Uncharacterized protein</fullName>
    </submittedName>
</protein>
<evidence type="ECO:0000313" key="1">
    <source>
        <dbReference type="EMBL" id="KAJ3572281.1"/>
    </source>
</evidence>
<dbReference type="PANTHER" id="PTHR31642:SF294">
    <property type="entry name" value="ACETYLTRANSFERASE MATC1"/>
    <property type="match status" value="1"/>
</dbReference>
<dbReference type="PANTHER" id="PTHR31642">
    <property type="entry name" value="TRICHOTHECENE 3-O-ACETYLTRANSFERASE"/>
    <property type="match status" value="1"/>
</dbReference>